<dbReference type="InterPro" id="IPR013785">
    <property type="entry name" value="Aldolase_TIM"/>
</dbReference>
<evidence type="ECO:0000259" key="1">
    <source>
        <dbReference type="Pfam" id="PF03102"/>
    </source>
</evidence>
<reference evidence="5" key="1">
    <citation type="submission" date="2016-07" db="EMBL/GenBank/DDBJ databases">
        <authorList>
            <person name="Florea S."/>
            <person name="Webb J.S."/>
            <person name="Jaromczyk J."/>
            <person name="Schardl C.L."/>
        </authorList>
    </citation>
    <scope>NUCLEOTIDE SEQUENCE [LARGE SCALE GENOMIC DNA]</scope>
    <source>
        <strain evidence="5">MV-1</strain>
    </source>
</reference>
<evidence type="ECO:0000259" key="2">
    <source>
        <dbReference type="Pfam" id="PF07883"/>
    </source>
</evidence>
<dbReference type="STRING" id="28181.BEN30_12995"/>
<dbReference type="AlphaFoldDB" id="A0A1E5Q6D9"/>
<accession>A0A1E5Q6D9</accession>
<dbReference type="PANTHER" id="PTHR42966:SF1">
    <property type="entry name" value="SIALIC ACID SYNTHASE"/>
    <property type="match status" value="1"/>
</dbReference>
<comment type="caution">
    <text evidence="4">The sequence shown here is derived from an EMBL/GenBank/DDBJ whole genome shotgun (WGS) entry which is preliminary data.</text>
</comment>
<dbReference type="InterPro" id="IPR014710">
    <property type="entry name" value="RmlC-like_jellyroll"/>
</dbReference>
<dbReference type="Gene3D" id="3.20.20.70">
    <property type="entry name" value="Aldolase class I"/>
    <property type="match status" value="1"/>
</dbReference>
<dbReference type="SUPFAM" id="SSF51182">
    <property type="entry name" value="RmlC-like cupins"/>
    <property type="match status" value="1"/>
</dbReference>
<organism evidence="4 5">
    <name type="scientific">Magnetovibrio blakemorei</name>
    <dbReference type="NCBI Taxonomy" id="28181"/>
    <lineage>
        <taxon>Bacteria</taxon>
        <taxon>Pseudomonadati</taxon>
        <taxon>Pseudomonadota</taxon>
        <taxon>Alphaproteobacteria</taxon>
        <taxon>Rhodospirillales</taxon>
        <taxon>Magnetovibrionaceae</taxon>
        <taxon>Magnetovibrio</taxon>
    </lineage>
</organism>
<dbReference type="EMBL" id="MCGG01000039">
    <property type="protein sequence ID" value="OEJ66121.1"/>
    <property type="molecule type" value="Genomic_DNA"/>
</dbReference>
<protein>
    <submittedName>
        <fullName evidence="4">Sialic acid synthase</fullName>
    </submittedName>
</protein>
<dbReference type="OrthoDB" id="9781701at2"/>
<dbReference type="InterPro" id="IPR013132">
    <property type="entry name" value="PseI/NeuA/B-like_N"/>
</dbReference>
<name>A0A1E5Q6D9_9PROT</name>
<dbReference type="Proteomes" id="UP000095347">
    <property type="component" value="Unassembled WGS sequence"/>
</dbReference>
<gene>
    <name evidence="4" type="ORF">BEN30_12995</name>
    <name evidence="3" type="ORF">BEN30_13525</name>
</gene>
<dbReference type="Pfam" id="PF03102">
    <property type="entry name" value="NeuB"/>
    <property type="match status" value="1"/>
</dbReference>
<dbReference type="InterPro" id="IPR051690">
    <property type="entry name" value="PseI-like"/>
</dbReference>
<dbReference type="PANTHER" id="PTHR42966">
    <property type="entry name" value="N-ACETYLNEURAMINATE SYNTHASE"/>
    <property type="match status" value="1"/>
</dbReference>
<evidence type="ECO:0000313" key="3">
    <source>
        <dbReference type="EMBL" id="OEJ65858.1"/>
    </source>
</evidence>
<dbReference type="Pfam" id="PF07883">
    <property type="entry name" value="Cupin_2"/>
    <property type="match status" value="1"/>
</dbReference>
<dbReference type="EMBL" id="MCGG01000044">
    <property type="protein sequence ID" value="OEJ65858.1"/>
    <property type="molecule type" value="Genomic_DNA"/>
</dbReference>
<dbReference type="SUPFAM" id="SSF51569">
    <property type="entry name" value="Aldolase"/>
    <property type="match status" value="1"/>
</dbReference>
<keyword evidence="5" id="KW-1185">Reference proteome</keyword>
<dbReference type="InterPro" id="IPR013096">
    <property type="entry name" value="Cupin_2"/>
</dbReference>
<dbReference type="GO" id="GO:0047444">
    <property type="term" value="F:N-acylneuraminate-9-phosphate synthase activity"/>
    <property type="evidence" value="ECO:0007669"/>
    <property type="project" value="TreeGrafter"/>
</dbReference>
<evidence type="ECO:0000313" key="4">
    <source>
        <dbReference type="EMBL" id="OEJ66121.1"/>
    </source>
</evidence>
<evidence type="ECO:0000313" key="5">
    <source>
        <dbReference type="Proteomes" id="UP000095347"/>
    </source>
</evidence>
<dbReference type="Gene3D" id="3.90.1210.10">
    <property type="entry name" value="Antifreeze-like/N-acetylneuraminic acid synthase C-terminal domain"/>
    <property type="match status" value="1"/>
</dbReference>
<proteinExistence type="predicted"/>
<feature type="domain" description="PseI/NeuA/B-like" evidence="1">
    <location>
        <begin position="48"/>
        <end position="268"/>
    </location>
</feature>
<reference evidence="4" key="2">
    <citation type="submission" date="2016-07" db="EMBL/GenBank/DDBJ databases">
        <authorList>
            <person name="Trubitsyn D."/>
            <person name="Abreu F.A."/>
            <person name="Ward B."/>
            <person name="Taylor T."/>
            <person name="Hattori M."/>
            <person name="Kondo S."/>
            <person name="Trivedi U."/>
            <person name="Staniland S."/>
            <person name="Lins U."/>
            <person name="Bazylinski D.A."/>
        </authorList>
    </citation>
    <scope>NUCLEOTIDE SEQUENCE</scope>
    <source>
        <strain evidence="4">MV-1</strain>
    </source>
</reference>
<sequence>MKKVEHVNSNVTFNFENLFVLDLANNHQGSVAHATKVIQSLSQVVQKHGVNAALKFQFRQLDTFIHPMHQKDSDNNHIPRFLSTRLARDDFQKLLDVAQGCGFKSMCTPFDEESVDVITEMGFDIIKIASCSAKDWPLLNKVAEAGLPVIFSTGGLELRNIDDVVSFFEHRGVDFAIMHCVSIYPIPREKFNLNQITTLKARYPDHVVGWSTHEAPSMTVPIQIAVAKGAQMFERHVGMEAEGISLNAYSSTPEQIDTWISSWKEALVLCGANERPATSIEEANAIASLRRGVYAKKPIKKGVAISRDQVYFAMPYVDDQLESGAWKDGIVSQQDIGKDDPVLANQVNVPHNTDQQIIKTAVHEVKAMLNDAKIVLGSDFEVEYSHHYGIKNFTKTGAVIINCINREYCKKLIVQLPNQDHPEHFHKLKEETFQILSGTLHVKVEGKTHTLEPGDTCLVQPGVWHSFWTDTGCIFEEVSTTHYNDDSYYKDKAINKLERHQRKTKVDHWGRFQLELMVK</sequence>
<feature type="domain" description="Cupin type-2" evidence="2">
    <location>
        <begin position="417"/>
        <end position="470"/>
    </location>
</feature>
<dbReference type="InterPro" id="IPR011051">
    <property type="entry name" value="RmlC_Cupin_sf"/>
</dbReference>
<dbReference type="GO" id="GO:0016051">
    <property type="term" value="P:carbohydrate biosynthetic process"/>
    <property type="evidence" value="ECO:0007669"/>
    <property type="project" value="InterPro"/>
</dbReference>
<dbReference type="Gene3D" id="2.60.120.10">
    <property type="entry name" value="Jelly Rolls"/>
    <property type="match status" value="1"/>
</dbReference>